<feature type="domain" description="DUF2428" evidence="3">
    <location>
        <begin position="680"/>
        <end position="917"/>
    </location>
</feature>
<dbReference type="GO" id="GO:0005829">
    <property type="term" value="C:cytosol"/>
    <property type="evidence" value="ECO:0007669"/>
    <property type="project" value="TreeGrafter"/>
</dbReference>
<reference evidence="6 7" key="1">
    <citation type="submission" date="2016-04" db="EMBL/GenBank/DDBJ databases">
        <title>A degradative enzymes factory behind the ericoid mycorrhizal symbiosis.</title>
        <authorList>
            <consortium name="DOE Joint Genome Institute"/>
            <person name="Martino E."/>
            <person name="Morin E."/>
            <person name="Grelet G."/>
            <person name="Kuo A."/>
            <person name="Kohler A."/>
            <person name="Daghino S."/>
            <person name="Barry K."/>
            <person name="Choi C."/>
            <person name="Cichocki N."/>
            <person name="Clum A."/>
            <person name="Copeland A."/>
            <person name="Hainaut M."/>
            <person name="Haridas S."/>
            <person name="Labutti K."/>
            <person name="Lindquist E."/>
            <person name="Lipzen A."/>
            <person name="Khouja H.-R."/>
            <person name="Murat C."/>
            <person name="Ohm R."/>
            <person name="Olson A."/>
            <person name="Spatafora J."/>
            <person name="Veneault-Fourrey C."/>
            <person name="Henrissat B."/>
            <person name="Grigoriev I."/>
            <person name="Martin F."/>
            <person name="Perotto S."/>
        </authorList>
    </citation>
    <scope>NUCLEOTIDE SEQUENCE [LARGE SCALE GENOMIC DNA]</scope>
    <source>
        <strain evidence="6 7">E</strain>
    </source>
</reference>
<dbReference type="PANTHER" id="PTHR14387">
    <property type="entry name" value="THADA/DEATH RECEPTOR INTERACTING PROTEIN"/>
    <property type="match status" value="1"/>
</dbReference>
<dbReference type="OrthoDB" id="73997at2759"/>
<name>A0A2J6SWN1_9HELO</name>
<dbReference type="EMBL" id="KZ613856">
    <property type="protein sequence ID" value="PMD55190.1"/>
    <property type="molecule type" value="Genomic_DNA"/>
</dbReference>
<accession>A0A2J6SWN1</accession>
<dbReference type="Pfam" id="PF10350">
    <property type="entry name" value="DUF2428"/>
    <property type="match status" value="1"/>
</dbReference>
<evidence type="ECO:0000313" key="7">
    <source>
        <dbReference type="Proteomes" id="UP000235371"/>
    </source>
</evidence>
<dbReference type="InParanoid" id="A0A2J6SWN1"/>
<dbReference type="STRING" id="1095630.A0A2J6SWN1"/>
<dbReference type="Proteomes" id="UP000235371">
    <property type="component" value="Unassembled WGS sequence"/>
</dbReference>
<dbReference type="InterPro" id="IPR016024">
    <property type="entry name" value="ARM-type_fold"/>
</dbReference>
<gene>
    <name evidence="6" type="ORF">K444DRAFT_634036</name>
</gene>
<evidence type="ECO:0000259" key="5">
    <source>
        <dbReference type="Pfam" id="PF25151"/>
    </source>
</evidence>
<feature type="domain" description="tRNA (32-2'-O)-methyltransferase regulator THADA-like C-terminal TPR repeats region" evidence="5">
    <location>
        <begin position="920"/>
        <end position="1071"/>
    </location>
</feature>
<feature type="domain" description="tRNA (32-2'-O)-methyltransferase regulator THADA-like TPR repeats region" evidence="4">
    <location>
        <begin position="198"/>
        <end position="499"/>
    </location>
</feature>
<evidence type="ECO:0000259" key="4">
    <source>
        <dbReference type="Pfam" id="PF25150"/>
    </source>
</evidence>
<keyword evidence="7" id="KW-1185">Reference proteome</keyword>
<comment type="similarity">
    <text evidence="1">Belongs to the THADA family.</text>
</comment>
<dbReference type="InterPro" id="IPR056843">
    <property type="entry name" value="THADA-like_TPR"/>
</dbReference>
<organism evidence="6 7">
    <name type="scientific">Hyaloscypha bicolor E</name>
    <dbReference type="NCBI Taxonomy" id="1095630"/>
    <lineage>
        <taxon>Eukaryota</taxon>
        <taxon>Fungi</taxon>
        <taxon>Dikarya</taxon>
        <taxon>Ascomycota</taxon>
        <taxon>Pezizomycotina</taxon>
        <taxon>Leotiomycetes</taxon>
        <taxon>Helotiales</taxon>
        <taxon>Hyaloscyphaceae</taxon>
        <taxon>Hyaloscypha</taxon>
        <taxon>Hyaloscypha bicolor</taxon>
    </lineage>
</organism>
<proteinExistence type="inferred from homology"/>
<protein>
    <submittedName>
        <fullName evidence="6">Uncharacterized protein</fullName>
    </submittedName>
</protein>
<dbReference type="GeneID" id="36591770"/>
<dbReference type="PANTHER" id="PTHR14387:SF0">
    <property type="entry name" value="DUF2428 DOMAIN-CONTAINING PROTEIN"/>
    <property type="match status" value="1"/>
</dbReference>
<evidence type="ECO:0000256" key="2">
    <source>
        <dbReference type="ARBA" id="ARBA00022694"/>
    </source>
</evidence>
<dbReference type="RefSeq" id="XP_024732094.1">
    <property type="nucleotide sequence ID" value="XM_024883693.1"/>
</dbReference>
<dbReference type="SUPFAM" id="SSF48371">
    <property type="entry name" value="ARM repeat"/>
    <property type="match status" value="1"/>
</dbReference>
<dbReference type="Pfam" id="PF25151">
    <property type="entry name" value="TPR_Trm732_C"/>
    <property type="match status" value="1"/>
</dbReference>
<evidence type="ECO:0000313" key="6">
    <source>
        <dbReference type="EMBL" id="PMD55190.1"/>
    </source>
</evidence>
<keyword evidence="2" id="KW-0819">tRNA processing</keyword>
<dbReference type="InterPro" id="IPR056842">
    <property type="entry name" value="THADA-like_TPR_C"/>
</dbReference>
<dbReference type="Pfam" id="PF26523">
    <property type="entry name" value="Trm732_C"/>
    <property type="match status" value="1"/>
</dbReference>
<dbReference type="GO" id="GO:0030488">
    <property type="term" value="P:tRNA methylation"/>
    <property type="evidence" value="ECO:0007669"/>
    <property type="project" value="TreeGrafter"/>
</dbReference>
<evidence type="ECO:0000259" key="3">
    <source>
        <dbReference type="Pfam" id="PF10350"/>
    </source>
</evidence>
<evidence type="ECO:0000256" key="1">
    <source>
        <dbReference type="ARBA" id="ARBA00010409"/>
    </source>
</evidence>
<dbReference type="InterPro" id="IPR051954">
    <property type="entry name" value="tRNA_methyltransferase_THADA"/>
</dbReference>
<sequence>MDETSHDPDAAASLQPPVDDRLLCKSSGSSLLRSLAYSKKTCLSLFNFYIEWNEKNQHRSMRQVVELTSDLIDKNPDQQTNTAVKTSVLERSMSIITHQASQPLVKPAFKALECFLSKKTISTQELIDAYRHHRRATSPGSATETAEINAVWDYLFSEVFEWMALADISPATGKFLVTVFRELRSGSDEISSTNLTASWQRWIREGLRRQPEALENVKNYLFPSLFKLDRPGSLIFLEDLNKQGSVWDMKYQEFDAQSLLQLAAIEIGKKSGLIEEPSTIKFNQKAPKKSAATIVLQEEAFSSLLVHASDTVRSLAFSVLVSSNSSIRPFSSIALTILQSSMSIMYCDSDAKFRNEVLSNTKHMIERLRGATAFLVREIESLSFQLRPEHTLSPHGRQMAQHALEQTTELLQGHASFIEWYIDFLLGELIPTSSYQRHIIALKSISLLLRSGILKPNSQFPPERIADNSTVWPCTIDFFNPMSMRLLLDLLMDPFEDVRSSASNILKLALPDDFTGGELVEESQVDFDTSKPADCGENLAVAAQNASVAKLVASCEGNSSGAGKGKSLRLLRDFVERAQAWSKKTGRADYADGAGRSTSLLFSLLPSINEETNFLTHLVEDLETKLCTAEQDLAKAVLDAPIHGNFAALNFVWDSINHKEIFSLDLLEPLANIRTHWDSLQLRIILACARIWEVVKDILCNDSPEGHLPQDLDEGDVIDTKDLLSYSFRAVHESSNLLQTILDKIQLRWEGSLSPPPPEIFSIIGDLTFLQLSTLRHRGAFSTVSLTFTKCCALTQFEPQTASSAIDRLQSWYKGALRCVREQPSTTRRSAGIPALFTAIMAAQAKVPSFERVMAELMAMACHATKPIEADEMNVYQVHALNSIREVFKSTTVGKRSERHIAQGFGLAVDSMKSPKWPIRNSGLILLRSIVDRLFGTSDGKAVMESGWDGKSVKLHYDGYGNIANLLDDLLKVGPDNCESLAEPALGVVQLVLPALDMIRRGGPPPSHKKSIFKSIASHLGSRIWHVREQAAKTICIMMLNMEWKDSVLALLETPTKSANLRHGLLMAARAILERRRVLDPRTTLAGVADLIPRLQRLSSYDSHKFKSPIIINSHIELSVTIAEVLVSYETSNEEERAQLCEMKFQFWYIDGASYHPTMPEILQWFYPNYLEDPTKYTHCYPSMARVAVYQLALRGNHRALGGFLTHLAEYDIDVQCAALTCISEAWKLVGEFSGLCKAQYAQLNSKSSAVCTIAFNNLSNNLDSSFSRISHLEDQQTVQSLLTMLPLCSFDSFVGKAVLGKPELCPTNSSFMEQGLVGEQELCARVKFVAWLCVAAFHSTSDIDMKAFKTKTLALWSHWLTWGSASSNSYELRLAVATGLQSFYCNLDMTGDMKWESLIPSLLSLYTSLNDDDEDIRTIAANTVSCILKTALAPPAASERFVFWLSERCNSLPLFIWHILYRITGSPSIARYQNLQQTSLIPAREQFTLALVDDAALFAEEEDNLYIDEVRDISLWSKLVQVIPPKAFIQKEVIQDGTNKKLRKYPNLSIMLEFAIWVVDAIGVLTAARSPDGPLGWTSKPGTYEIVIRVLRCANVLLDYYSENSADLHSALPQEQEELHKKVQNVIDGLRMFRRQAAELDIHPQLIQELNQQKFLDHLSKSDSNKISLNWKNASPIGRCDIPKDQRPPFRQQ</sequence>
<dbReference type="InterPro" id="IPR019442">
    <property type="entry name" value="THADA/TRM732_DUF2428"/>
</dbReference>
<dbReference type="Pfam" id="PF25150">
    <property type="entry name" value="TPR_Trm732"/>
    <property type="match status" value="1"/>
</dbReference>